<feature type="region of interest" description="Disordered" evidence="1">
    <location>
        <begin position="555"/>
        <end position="610"/>
    </location>
</feature>
<evidence type="ECO:0000256" key="1">
    <source>
        <dbReference type="SAM" id="MobiDB-lite"/>
    </source>
</evidence>
<feature type="compositionally biased region" description="Polar residues" evidence="1">
    <location>
        <begin position="21"/>
        <end position="35"/>
    </location>
</feature>
<dbReference type="VEuPathDB" id="CryptoDB:Vbra_8699"/>
<feature type="region of interest" description="Disordered" evidence="1">
    <location>
        <begin position="625"/>
        <end position="701"/>
    </location>
</feature>
<feature type="compositionally biased region" description="Low complexity" evidence="1">
    <location>
        <begin position="56"/>
        <end position="66"/>
    </location>
</feature>
<dbReference type="Gene3D" id="2.70.170.10">
    <property type="entry name" value="Neurotransmitter-gated ion-channel ligand-binding domain"/>
    <property type="match status" value="1"/>
</dbReference>
<dbReference type="AlphaFoldDB" id="A0A0G4F1T3"/>
<keyword evidence="4" id="KW-1185">Reference proteome</keyword>
<protein>
    <recommendedName>
        <fullName evidence="5">Neurotransmitter-gated ion-channel ligand-binding domain-containing protein</fullName>
    </recommendedName>
</protein>
<feature type="region of interest" description="Disordered" evidence="1">
    <location>
        <begin position="120"/>
        <end position="140"/>
    </location>
</feature>
<proteinExistence type="predicted"/>
<dbReference type="OrthoDB" id="189655at2759"/>
<feature type="region of interest" description="Disordered" evidence="1">
    <location>
        <begin position="715"/>
        <end position="774"/>
    </location>
</feature>
<feature type="compositionally biased region" description="Polar residues" evidence="1">
    <location>
        <begin position="600"/>
        <end position="610"/>
    </location>
</feature>
<dbReference type="GO" id="GO:0004888">
    <property type="term" value="F:transmembrane signaling receptor activity"/>
    <property type="evidence" value="ECO:0007669"/>
    <property type="project" value="InterPro"/>
</dbReference>
<gene>
    <name evidence="3" type="ORF">Vbra_8699</name>
</gene>
<dbReference type="GO" id="GO:0005230">
    <property type="term" value="F:extracellular ligand-gated monoatomic ion channel activity"/>
    <property type="evidence" value="ECO:0007669"/>
    <property type="project" value="InterPro"/>
</dbReference>
<feature type="compositionally biased region" description="Basic and acidic residues" evidence="1">
    <location>
        <begin position="90"/>
        <end position="99"/>
    </location>
</feature>
<feature type="transmembrane region" description="Helical" evidence="2">
    <location>
        <begin position="412"/>
        <end position="433"/>
    </location>
</feature>
<feature type="region of interest" description="Disordered" evidence="1">
    <location>
        <begin position="153"/>
        <end position="177"/>
    </location>
</feature>
<dbReference type="PANTHER" id="PTHR18945">
    <property type="entry name" value="NEUROTRANSMITTER GATED ION CHANNEL"/>
    <property type="match status" value="1"/>
</dbReference>
<dbReference type="InterPro" id="IPR038050">
    <property type="entry name" value="Neuro_actylchol_rec"/>
</dbReference>
<dbReference type="InParanoid" id="A0A0G4F1T3"/>
<feature type="transmembrane region" description="Helical" evidence="2">
    <location>
        <begin position="445"/>
        <end position="464"/>
    </location>
</feature>
<evidence type="ECO:0000313" key="3">
    <source>
        <dbReference type="EMBL" id="CEM05470.1"/>
    </source>
</evidence>
<dbReference type="InterPro" id="IPR006201">
    <property type="entry name" value="Neur_channel"/>
</dbReference>
<feature type="transmembrane region" description="Helical" evidence="2">
    <location>
        <begin position="499"/>
        <end position="524"/>
    </location>
</feature>
<keyword evidence="2" id="KW-0812">Transmembrane</keyword>
<organism evidence="3 4">
    <name type="scientific">Vitrella brassicaformis (strain CCMP3155)</name>
    <dbReference type="NCBI Taxonomy" id="1169540"/>
    <lineage>
        <taxon>Eukaryota</taxon>
        <taxon>Sar</taxon>
        <taxon>Alveolata</taxon>
        <taxon>Colpodellida</taxon>
        <taxon>Vitrellaceae</taxon>
        <taxon>Vitrella</taxon>
    </lineage>
</organism>
<dbReference type="Proteomes" id="UP000041254">
    <property type="component" value="Unassembled WGS sequence"/>
</dbReference>
<keyword evidence="2" id="KW-0472">Membrane</keyword>
<dbReference type="GO" id="GO:0016020">
    <property type="term" value="C:membrane"/>
    <property type="evidence" value="ECO:0007669"/>
    <property type="project" value="InterPro"/>
</dbReference>
<accession>A0A0G4F1T3</accession>
<dbReference type="Gene3D" id="1.20.58.390">
    <property type="entry name" value="Neurotransmitter-gated ion-channel transmembrane domain"/>
    <property type="match status" value="1"/>
</dbReference>
<feature type="transmembrane region" description="Helical" evidence="2">
    <location>
        <begin position="476"/>
        <end position="493"/>
    </location>
</feature>
<feature type="region of interest" description="Disordered" evidence="1">
    <location>
        <begin position="1"/>
        <end position="99"/>
    </location>
</feature>
<evidence type="ECO:0000256" key="2">
    <source>
        <dbReference type="SAM" id="Phobius"/>
    </source>
</evidence>
<name>A0A0G4F1T3_VITBC</name>
<sequence>MASYALGPTSEITSPFRRRNPGSSQFPSVTVTPPATSAHPDEAQDDDQPSERPWRPRYSIRSPIRSSESDPDTKGWGWEGASPDIGPRPPHQDGQKLKRIGNKRESVEVAVHWRGKRSSTLTGGLGLDTDEGRTMCPPRPLPKAFKTEAERKAEASNRFPSSVTSMRQSSPSPTTSPVALKRAFTDLGPRYLTFRYRFGQVRRIDTVGQTYYLQGELRFQWIDPLAVGAELVPPDIFVPMIEVKNAEQLLIYNKVVEVVDPAVGLLQKTQRFHATIYHCFQLKQFPFDVQHFCFEFVLLDDTNIAKIKEERDKKFWQSASRNDSLEKLLGDSGNASFFRKRAGRRSSELLRDRLSKCRGRLQHIDQSEWTPLSQINDVCIPIEEVWSACGDDGLSRSHVRIWFPMARRWSFYFWKVYFILFTLTSACFAANFIPYEEGVGVRLQTLVTLEVAMTAFMQSVANLLPRSSVFTKVDMYSVFCFLVILVVVLSNVMTTDEDILANFTIVVASAWGGFHVIYLLNVFWIGCSHRLLRATQERLKSISAAIYLTYATQMGSPTPPTPSSPSNLKTQQEGPHQPPRQTQTVLGRLIKGSHPPAPSTPQNTNTPSRIQTAPSWWRFGRSSLQARPTTVQTTSSPPSAPPLSESQLFQPVGPSDRDTLSPAPTAAPPMPSEGDREGQEYLASPKSPDVSPAHGRCAGRGSVSHSFRAGAATLSYPKSPLRGSGASVAMTSGVEHDDSRMQQQVLEESDSSVKRYSSMRFKDRDDTNLRFNVM</sequence>
<feature type="compositionally biased region" description="Polar residues" evidence="1">
    <location>
        <begin position="158"/>
        <end position="177"/>
    </location>
</feature>
<dbReference type="InterPro" id="IPR036734">
    <property type="entry name" value="Neur_chan_lig-bd_sf"/>
</dbReference>
<evidence type="ECO:0000313" key="4">
    <source>
        <dbReference type="Proteomes" id="UP000041254"/>
    </source>
</evidence>
<feature type="compositionally biased region" description="Low complexity" evidence="1">
    <location>
        <begin position="628"/>
        <end position="646"/>
    </location>
</feature>
<reference evidence="3 4" key="1">
    <citation type="submission" date="2014-11" db="EMBL/GenBank/DDBJ databases">
        <authorList>
            <person name="Zhu J."/>
            <person name="Qi W."/>
            <person name="Song R."/>
        </authorList>
    </citation>
    <scope>NUCLEOTIDE SEQUENCE [LARGE SCALE GENOMIC DNA]</scope>
</reference>
<keyword evidence="2" id="KW-1133">Transmembrane helix</keyword>
<feature type="compositionally biased region" description="Polar residues" evidence="1">
    <location>
        <begin position="567"/>
        <end position="585"/>
    </location>
</feature>
<evidence type="ECO:0008006" key="5">
    <source>
        <dbReference type="Google" id="ProtNLM"/>
    </source>
</evidence>
<dbReference type="EMBL" id="CDMY01000358">
    <property type="protein sequence ID" value="CEM05470.1"/>
    <property type="molecule type" value="Genomic_DNA"/>
</dbReference>